<dbReference type="InterPro" id="IPR036282">
    <property type="entry name" value="Glutathione-S-Trfase_C_sf"/>
</dbReference>
<dbReference type="InterPro" id="IPR004045">
    <property type="entry name" value="Glutathione_S-Trfase_N"/>
</dbReference>
<evidence type="ECO:0000259" key="2">
    <source>
        <dbReference type="PROSITE" id="PS50404"/>
    </source>
</evidence>
<reference evidence="4" key="3">
    <citation type="submission" date="2025-05" db="UniProtKB">
        <authorList>
            <consortium name="EnsemblMetazoa"/>
        </authorList>
    </citation>
    <scope>IDENTIFICATION</scope>
</reference>
<dbReference type="GeneID" id="108048614"/>
<evidence type="ECO:0000313" key="6">
    <source>
        <dbReference type="RefSeq" id="XP_016984875.1"/>
    </source>
</evidence>
<dbReference type="FunFam" id="1.20.1050.10:FF:000007">
    <property type="entry name" value="Glutathione S-transferase 1-1"/>
    <property type="match status" value="1"/>
</dbReference>
<dbReference type="PANTHER" id="PTHR43969:SF4">
    <property type="entry name" value="FI01423P-RELATED"/>
    <property type="match status" value="1"/>
</dbReference>
<dbReference type="SUPFAM" id="SSF47616">
    <property type="entry name" value="GST C-terminal domain-like"/>
    <property type="match status" value="1"/>
</dbReference>
<feature type="domain" description="GST C-terminal" evidence="3">
    <location>
        <begin position="89"/>
        <end position="211"/>
    </location>
</feature>
<sequence length="219" mass="24785">MSGIVLYGLDISPPVRSCQLTLRALELEYEFKEVDLLAGEHRKEEFLKKNPQHTVPLLDDNGVLVWDSHAIVCYLVGKYAKTDELYPKDLVKRAQVDQRLYFDASALFMALRNICAPYFLKNVTEISQEKADNVRDGYGHLEAFLGENPYVTGDNLTVADFCCAATASSLPAFIPLEAEKYPKVTAWLERLQELPYYEEANGVGARKYVDLLKDQLTLL</sequence>
<dbReference type="SFLD" id="SFLDG00358">
    <property type="entry name" value="Main_(cytGST)"/>
    <property type="match status" value="1"/>
</dbReference>
<evidence type="ECO:0000313" key="5">
    <source>
        <dbReference type="Proteomes" id="UP001652680"/>
    </source>
</evidence>
<dbReference type="RefSeq" id="XP_016984875.1">
    <property type="nucleotide sequence ID" value="XM_017129386.1"/>
</dbReference>
<dbReference type="Gene3D" id="1.20.1050.10">
    <property type="match status" value="1"/>
</dbReference>
<dbReference type="SFLD" id="SFLDG01153">
    <property type="entry name" value="Main.4:_Theta-like"/>
    <property type="match status" value="1"/>
</dbReference>
<dbReference type="Pfam" id="PF00043">
    <property type="entry name" value="GST_C"/>
    <property type="match status" value="1"/>
</dbReference>
<dbReference type="Proteomes" id="UP001652680">
    <property type="component" value="Unassembled WGS sequence"/>
</dbReference>
<dbReference type="OrthoDB" id="2309723at2759"/>
<dbReference type="AlphaFoldDB" id="A0A6P4F386"/>
<dbReference type="InterPro" id="IPR036249">
    <property type="entry name" value="Thioredoxin-like_sf"/>
</dbReference>
<dbReference type="EnsemblMetazoa" id="XM_017129386.1">
    <property type="protein sequence ID" value="XP_016984875.1"/>
    <property type="gene ID" value="LOC108048614"/>
</dbReference>
<dbReference type="SFLD" id="SFLDS00019">
    <property type="entry name" value="Glutathione_Transferase_(cytos"/>
    <property type="match status" value="1"/>
</dbReference>
<dbReference type="FunFam" id="3.40.30.10:FF:000034">
    <property type="entry name" value="glutathione S-transferase 1"/>
    <property type="match status" value="1"/>
</dbReference>
<evidence type="ECO:0000259" key="3">
    <source>
        <dbReference type="PROSITE" id="PS50405"/>
    </source>
</evidence>
<dbReference type="GO" id="GO:0006749">
    <property type="term" value="P:glutathione metabolic process"/>
    <property type="evidence" value="ECO:0007669"/>
    <property type="project" value="TreeGrafter"/>
</dbReference>
<dbReference type="CDD" id="cd03045">
    <property type="entry name" value="GST_N_Delta_Epsilon"/>
    <property type="match status" value="1"/>
</dbReference>
<comment type="subunit">
    <text evidence="1">Homodimer.</text>
</comment>
<dbReference type="Gene3D" id="3.40.30.10">
    <property type="entry name" value="Glutaredoxin"/>
    <property type="match status" value="1"/>
</dbReference>
<keyword evidence="5" id="KW-1185">Reference proteome</keyword>
<dbReference type="GO" id="GO:0004364">
    <property type="term" value="F:glutathione transferase activity"/>
    <property type="evidence" value="ECO:0007669"/>
    <property type="project" value="TreeGrafter"/>
</dbReference>
<dbReference type="SUPFAM" id="SSF52833">
    <property type="entry name" value="Thioredoxin-like"/>
    <property type="match status" value="1"/>
</dbReference>
<dbReference type="CDD" id="cd03177">
    <property type="entry name" value="GST_C_Delta_Epsilon"/>
    <property type="match status" value="1"/>
</dbReference>
<dbReference type="InterPro" id="IPR040079">
    <property type="entry name" value="Glutathione_S-Trfase"/>
</dbReference>
<dbReference type="PROSITE" id="PS50405">
    <property type="entry name" value="GST_CTER"/>
    <property type="match status" value="1"/>
</dbReference>
<evidence type="ECO:0000313" key="4">
    <source>
        <dbReference type="EnsemblMetazoa" id="XP_016984875.1"/>
    </source>
</evidence>
<accession>A0A6P4F386</accession>
<dbReference type="PANTHER" id="PTHR43969">
    <property type="entry name" value="GLUTATHIONE S TRANSFERASE D10, ISOFORM A-RELATED"/>
    <property type="match status" value="1"/>
</dbReference>
<name>A0A6P4F386_DRORH</name>
<reference evidence="5" key="1">
    <citation type="journal article" date="2021" name="Elife">
        <title>Highly contiguous assemblies of 101 drosophilid genomes.</title>
        <authorList>
            <person name="Kim B.Y."/>
            <person name="Wang J.R."/>
            <person name="Miller D.E."/>
            <person name="Barmina O."/>
            <person name="Delaney E."/>
            <person name="Thompson A."/>
            <person name="Comeault A.A."/>
            <person name="Peede D."/>
            <person name="D'Agostino E.R."/>
            <person name="Pelaez J."/>
            <person name="Aguilar J.M."/>
            <person name="Haji D."/>
            <person name="Matsunaga T."/>
            <person name="Armstrong E.E."/>
            <person name="Zych M."/>
            <person name="Ogawa Y."/>
            <person name="Stamenkovic-Radak M."/>
            <person name="Jelic M."/>
            <person name="Veselinovic M.S."/>
            <person name="Tanaskovic M."/>
            <person name="Eric P."/>
            <person name="Gao J.J."/>
            <person name="Katoh T.K."/>
            <person name="Toda M.J."/>
            <person name="Watabe H."/>
            <person name="Watada M."/>
            <person name="Davis J.S."/>
            <person name="Moyle L.C."/>
            <person name="Manoli G."/>
            <person name="Bertolini E."/>
            <person name="Kostal V."/>
            <person name="Hawley R.S."/>
            <person name="Takahashi A."/>
            <person name="Jones C.D."/>
            <person name="Price D.K."/>
            <person name="Whiteman N."/>
            <person name="Kopp A."/>
            <person name="Matute D.R."/>
            <person name="Petrov D.A."/>
        </authorList>
    </citation>
    <scope>NUCLEOTIDE SEQUENCE [LARGE SCALE GENOMIC DNA]</scope>
</reference>
<organism evidence="6">
    <name type="scientific">Drosophila rhopaloa</name>
    <name type="common">Fruit fly</name>
    <dbReference type="NCBI Taxonomy" id="1041015"/>
    <lineage>
        <taxon>Eukaryota</taxon>
        <taxon>Metazoa</taxon>
        <taxon>Ecdysozoa</taxon>
        <taxon>Arthropoda</taxon>
        <taxon>Hexapoda</taxon>
        <taxon>Insecta</taxon>
        <taxon>Pterygota</taxon>
        <taxon>Neoptera</taxon>
        <taxon>Endopterygota</taxon>
        <taxon>Diptera</taxon>
        <taxon>Brachycera</taxon>
        <taxon>Muscomorpha</taxon>
        <taxon>Ephydroidea</taxon>
        <taxon>Drosophilidae</taxon>
        <taxon>Drosophila</taxon>
        <taxon>Sophophora</taxon>
    </lineage>
</organism>
<gene>
    <name evidence="6" type="primary">LOC108048614</name>
    <name evidence="4" type="synonym">108048614</name>
</gene>
<proteinExistence type="predicted"/>
<reference evidence="6" key="2">
    <citation type="submission" date="2025-04" db="UniProtKB">
        <authorList>
            <consortium name="RefSeq"/>
        </authorList>
    </citation>
    <scope>IDENTIFICATION</scope>
</reference>
<feature type="domain" description="GST N-terminal" evidence="2">
    <location>
        <begin position="2"/>
        <end position="83"/>
    </location>
</feature>
<dbReference type="PROSITE" id="PS50404">
    <property type="entry name" value="GST_NTER"/>
    <property type="match status" value="1"/>
</dbReference>
<dbReference type="InterPro" id="IPR010987">
    <property type="entry name" value="Glutathione-S-Trfase_C-like"/>
</dbReference>
<dbReference type="Pfam" id="PF13417">
    <property type="entry name" value="GST_N_3"/>
    <property type="match status" value="1"/>
</dbReference>
<evidence type="ECO:0000256" key="1">
    <source>
        <dbReference type="ARBA" id="ARBA00011738"/>
    </source>
</evidence>
<protein>
    <submittedName>
        <fullName evidence="6">Glutathione S-transferase 1-like</fullName>
    </submittedName>
</protein>
<dbReference type="InterPro" id="IPR004046">
    <property type="entry name" value="GST_C"/>
</dbReference>